<dbReference type="Proteomes" id="UP000694389">
    <property type="component" value="Unassembled WGS sequence"/>
</dbReference>
<dbReference type="InterPro" id="IPR026794">
    <property type="entry name" value="ADISSP"/>
</dbReference>
<feature type="region of interest" description="Disordered" evidence="1">
    <location>
        <begin position="34"/>
        <end position="61"/>
    </location>
</feature>
<proteinExistence type="predicted"/>
<dbReference type="Ensembl" id="ENSDLAT00005026438.2">
    <property type="protein sequence ID" value="ENSDLAP00005024737.1"/>
    <property type="gene ID" value="ENSDLAG00005011282.2"/>
</dbReference>
<protein>
    <submittedName>
        <fullName evidence="2">Uncharacterized protein</fullName>
    </submittedName>
</protein>
<sequence length="220" mass="24392">MCTGGFRFLHQTVQVAYWTRTDFQTIYDVTDPAGSTSKAGGVRFPDDDEPPGSPTRRDDQSNLSTLIAILQKDGSYLVKAGFLKSHHCYEIVFTVPDCPTLGKELSSLPSSSPTRRSSSLRVHRINSTMEGGVKVTCEYRTHQEGVLQEEITLVTRGKRDSSLKVRLQARVIDPHHGTPMLLEGVTCLAAQKDAHTKHSSDRWTGLDRPTTNQSSEICDM</sequence>
<dbReference type="PANTHER" id="PTHR13287:SF8">
    <property type="entry name" value="SI:CH211-151P13.8"/>
    <property type="match status" value="1"/>
</dbReference>
<dbReference type="AlphaFoldDB" id="A0A8C4EV60"/>
<reference evidence="2" key="2">
    <citation type="submission" date="2025-09" db="UniProtKB">
        <authorList>
            <consortium name="Ensembl"/>
        </authorList>
    </citation>
    <scope>IDENTIFICATION</scope>
</reference>
<gene>
    <name evidence="2" type="primary">LOC127355508</name>
</gene>
<reference evidence="2" key="1">
    <citation type="submission" date="2025-08" db="UniProtKB">
        <authorList>
            <consortium name="Ensembl"/>
        </authorList>
    </citation>
    <scope>IDENTIFICATION</scope>
</reference>
<name>A0A8C4EV60_DICLA</name>
<evidence type="ECO:0000313" key="2">
    <source>
        <dbReference type="Ensembl" id="ENSDLAP00005024737.1"/>
    </source>
</evidence>
<feature type="compositionally biased region" description="Polar residues" evidence="1">
    <location>
        <begin position="209"/>
        <end position="220"/>
    </location>
</feature>
<dbReference type="Pfam" id="PF15006">
    <property type="entry name" value="DUF4517"/>
    <property type="match status" value="1"/>
</dbReference>
<organism evidence="2 3">
    <name type="scientific">Dicentrarchus labrax</name>
    <name type="common">European seabass</name>
    <name type="synonym">Morone labrax</name>
    <dbReference type="NCBI Taxonomy" id="13489"/>
    <lineage>
        <taxon>Eukaryota</taxon>
        <taxon>Metazoa</taxon>
        <taxon>Chordata</taxon>
        <taxon>Craniata</taxon>
        <taxon>Vertebrata</taxon>
        <taxon>Euteleostomi</taxon>
        <taxon>Actinopterygii</taxon>
        <taxon>Neopterygii</taxon>
        <taxon>Teleostei</taxon>
        <taxon>Neoteleostei</taxon>
        <taxon>Acanthomorphata</taxon>
        <taxon>Eupercaria</taxon>
        <taxon>Moronidae</taxon>
        <taxon>Dicentrarchus</taxon>
    </lineage>
</organism>
<dbReference type="PANTHER" id="PTHR13287">
    <property type="entry name" value="ADIPOSE-SECRETED SIGNALING PROTEIN"/>
    <property type="match status" value="1"/>
</dbReference>
<accession>A0A8C4EV60</accession>
<evidence type="ECO:0000313" key="3">
    <source>
        <dbReference type="Proteomes" id="UP000694389"/>
    </source>
</evidence>
<evidence type="ECO:0000256" key="1">
    <source>
        <dbReference type="SAM" id="MobiDB-lite"/>
    </source>
</evidence>
<keyword evidence="3" id="KW-1185">Reference proteome</keyword>
<dbReference type="GeneTree" id="ENSGT00390000008711"/>
<feature type="region of interest" description="Disordered" evidence="1">
    <location>
        <begin position="199"/>
        <end position="220"/>
    </location>
</feature>